<dbReference type="EMBL" id="NHSJ01000087">
    <property type="protein sequence ID" value="PPQ29832.1"/>
    <property type="molecule type" value="Genomic_DNA"/>
</dbReference>
<evidence type="ECO:0000256" key="1">
    <source>
        <dbReference type="SAM" id="MobiDB-lite"/>
    </source>
</evidence>
<dbReference type="Proteomes" id="UP000239089">
    <property type="component" value="Unassembled WGS sequence"/>
</dbReference>
<gene>
    <name evidence="2" type="ORF">CCR94_14405</name>
</gene>
<sequence>MRKADARETIPKSRATHSDHISARRTAARGAPRPIFGSALRDDQAETTPGLVAHGAHVRQTWFSQKKAHQTAGQGSSRQA</sequence>
<feature type="compositionally biased region" description="Low complexity" evidence="1">
    <location>
        <begin position="24"/>
        <end position="34"/>
    </location>
</feature>
<evidence type="ECO:0000313" key="3">
    <source>
        <dbReference type="Proteomes" id="UP000239089"/>
    </source>
</evidence>
<dbReference type="AlphaFoldDB" id="A0A2S6N5F3"/>
<feature type="compositionally biased region" description="Basic and acidic residues" evidence="1">
    <location>
        <begin position="1"/>
        <end position="22"/>
    </location>
</feature>
<proteinExistence type="predicted"/>
<accession>A0A2S6N5F3</accession>
<reference evidence="2 3" key="1">
    <citation type="journal article" date="2018" name="Arch. Microbiol.">
        <title>New insights into the metabolic potential of the phototrophic purple bacterium Rhodopila globiformis DSM 161(T) from its draft genome sequence and evidence for a vanadium-dependent nitrogenase.</title>
        <authorList>
            <person name="Imhoff J.F."/>
            <person name="Rahn T."/>
            <person name="Kunzel S."/>
            <person name="Neulinger S.C."/>
        </authorList>
    </citation>
    <scope>NUCLEOTIDE SEQUENCE [LARGE SCALE GENOMIC DNA]</scope>
    <source>
        <strain evidence="2 3">DSM 16996</strain>
    </source>
</reference>
<keyword evidence="3" id="KW-1185">Reference proteome</keyword>
<name>A0A2S6N5F3_9HYPH</name>
<comment type="caution">
    <text evidence="2">The sequence shown here is derived from an EMBL/GenBank/DDBJ whole genome shotgun (WGS) entry which is preliminary data.</text>
</comment>
<protein>
    <submittedName>
        <fullName evidence="2">Uncharacterized protein</fullName>
    </submittedName>
</protein>
<feature type="region of interest" description="Disordered" evidence="1">
    <location>
        <begin position="1"/>
        <end position="49"/>
    </location>
</feature>
<evidence type="ECO:0000313" key="2">
    <source>
        <dbReference type="EMBL" id="PPQ29832.1"/>
    </source>
</evidence>
<organism evidence="2 3">
    <name type="scientific">Rhodoblastus sphagnicola</name>
    <dbReference type="NCBI Taxonomy" id="333368"/>
    <lineage>
        <taxon>Bacteria</taxon>
        <taxon>Pseudomonadati</taxon>
        <taxon>Pseudomonadota</taxon>
        <taxon>Alphaproteobacteria</taxon>
        <taxon>Hyphomicrobiales</taxon>
        <taxon>Rhodoblastaceae</taxon>
        <taxon>Rhodoblastus</taxon>
    </lineage>
</organism>